<sequence length="75" mass="8456">MLSSLFTLGISFSLSLCMFVELLTTGVHGYFEVLIISNINLTYSLNRINPVPYAPPTYLPVHVYRDIRVCFSPPC</sequence>
<name>A0A2M4CCR9_9DIPT</name>
<evidence type="ECO:0000313" key="1">
    <source>
        <dbReference type="EMBL" id="MBW63104.1"/>
    </source>
</evidence>
<accession>A0A2M4CCR9</accession>
<organism evidence="1">
    <name type="scientific">Anopheles marajoara</name>
    <dbReference type="NCBI Taxonomy" id="58244"/>
    <lineage>
        <taxon>Eukaryota</taxon>
        <taxon>Metazoa</taxon>
        <taxon>Ecdysozoa</taxon>
        <taxon>Arthropoda</taxon>
        <taxon>Hexapoda</taxon>
        <taxon>Insecta</taxon>
        <taxon>Pterygota</taxon>
        <taxon>Neoptera</taxon>
        <taxon>Endopterygota</taxon>
        <taxon>Diptera</taxon>
        <taxon>Nematocera</taxon>
        <taxon>Culicoidea</taxon>
        <taxon>Culicidae</taxon>
        <taxon>Anophelinae</taxon>
        <taxon>Anopheles</taxon>
    </lineage>
</organism>
<reference evidence="1" key="1">
    <citation type="submission" date="2018-01" db="EMBL/GenBank/DDBJ databases">
        <title>An insight into the sialome of Amazonian anophelines.</title>
        <authorList>
            <person name="Ribeiro J.M."/>
            <person name="Scarpassa V."/>
            <person name="Calvo E."/>
        </authorList>
    </citation>
    <scope>NUCLEOTIDE SEQUENCE</scope>
    <source>
        <tissue evidence="1">Salivary glands</tissue>
    </source>
</reference>
<dbReference type="AlphaFoldDB" id="A0A2M4CCR9"/>
<proteinExistence type="predicted"/>
<dbReference type="EMBL" id="GGFJ01013963">
    <property type="protein sequence ID" value="MBW63104.1"/>
    <property type="molecule type" value="Transcribed_RNA"/>
</dbReference>
<protein>
    <submittedName>
        <fullName evidence="1">Putative secreted protein</fullName>
    </submittedName>
</protein>